<reference evidence="1 2" key="1">
    <citation type="journal article" date="2019" name="Environ. Microbiol.">
        <title>Genomics insights into ecotype formation of ammonia-oxidizing archaea in the deep ocean.</title>
        <authorList>
            <person name="Wang Y."/>
            <person name="Huang J.M."/>
            <person name="Cui G.J."/>
            <person name="Nunoura T."/>
            <person name="Takaki Y."/>
            <person name="Li W.L."/>
            <person name="Li J."/>
            <person name="Gao Z.M."/>
            <person name="Takai K."/>
            <person name="Zhang A.Q."/>
            <person name="Stepanauskas R."/>
        </authorList>
    </citation>
    <scope>NUCLEOTIDE SEQUENCE [LARGE SCALE GENOMIC DNA]</scope>
    <source>
        <strain evidence="1 2">D17</strain>
    </source>
</reference>
<dbReference type="InterPro" id="IPR015943">
    <property type="entry name" value="WD40/YVTN_repeat-like_dom_sf"/>
</dbReference>
<accession>A0A7K4N0F3</accession>
<dbReference type="SUPFAM" id="SSF101898">
    <property type="entry name" value="NHL repeat"/>
    <property type="match status" value="1"/>
</dbReference>
<sequence>MKTRKKGIIFFAVVAGIMLSSAVTIAINPAQWFGDSSDFDEITAEELDAFDLDTLGLELGYSDDESLQFCSANEQARSNEYVKEYKIPTACTQPLAITVDHNGMVWFAQTNTGKVAKFDPLTETFTEYDNAVWENIEKAFIVSAIENNMEPTKLRSMMWGMDYFPDGSIWFTDERTDAIWKFSIDSESYDRISYSQTDEGKSSLPQKLVIEGSKIIINDFTGGRLSFLDYAQDREGLRHYAIPSVMEDAVTSDFAIDSEKNVWYTNWVPSGLGILVKFDYPGYEFKSSQGEVTQGLLLQDFVEWYNFPAGLTTPNGVAVGPDQKIWLADTSSNYFFSFDPKTEEFTKYVTSIP</sequence>
<dbReference type="Proteomes" id="UP000554454">
    <property type="component" value="Unassembled WGS sequence"/>
</dbReference>
<evidence type="ECO:0000313" key="2">
    <source>
        <dbReference type="Proteomes" id="UP000554454"/>
    </source>
</evidence>
<proteinExistence type="predicted"/>
<name>A0A7K4N0F3_9ARCH</name>
<protein>
    <recommendedName>
        <fullName evidence="3">Lyase</fullName>
    </recommendedName>
</protein>
<comment type="caution">
    <text evidence="1">The sequence shown here is derived from an EMBL/GenBank/DDBJ whole genome shotgun (WGS) entry which is preliminary data.</text>
</comment>
<dbReference type="Gene3D" id="2.130.10.10">
    <property type="entry name" value="YVTN repeat-like/Quinoprotein amine dehydrogenase"/>
    <property type="match status" value="1"/>
</dbReference>
<gene>
    <name evidence="1" type="ORF">HX834_06385</name>
</gene>
<evidence type="ECO:0008006" key="3">
    <source>
        <dbReference type="Google" id="ProtNLM"/>
    </source>
</evidence>
<organism evidence="1 2">
    <name type="scientific">Marine Group I thaumarchaeote</name>
    <dbReference type="NCBI Taxonomy" id="2511932"/>
    <lineage>
        <taxon>Archaea</taxon>
        <taxon>Nitrososphaerota</taxon>
        <taxon>Marine Group I</taxon>
    </lineage>
</organism>
<dbReference type="PANTHER" id="PTHR40274:SF3">
    <property type="entry name" value="VIRGINIAMYCIN B LYASE"/>
    <property type="match status" value="1"/>
</dbReference>
<dbReference type="PANTHER" id="PTHR40274">
    <property type="entry name" value="VIRGINIAMYCIN B LYASE"/>
    <property type="match status" value="1"/>
</dbReference>
<dbReference type="AlphaFoldDB" id="A0A7K4N0F3"/>
<dbReference type="InterPro" id="IPR051344">
    <property type="entry name" value="Vgb"/>
</dbReference>
<feature type="non-terminal residue" evidence="1">
    <location>
        <position position="353"/>
    </location>
</feature>
<dbReference type="EMBL" id="JACATA010000030">
    <property type="protein sequence ID" value="NWJ68947.1"/>
    <property type="molecule type" value="Genomic_DNA"/>
</dbReference>
<evidence type="ECO:0000313" key="1">
    <source>
        <dbReference type="EMBL" id="NWJ68947.1"/>
    </source>
</evidence>
<keyword evidence="2" id="KW-1185">Reference proteome</keyword>